<comment type="caution">
    <text evidence="6">The sequence shown here is derived from an EMBL/GenBank/DDBJ whole genome shotgun (WGS) entry which is preliminary data.</text>
</comment>
<dbReference type="PANTHER" id="PTHR24096">
    <property type="entry name" value="LONG-CHAIN-FATTY-ACID--COA LIGASE"/>
    <property type="match status" value="1"/>
</dbReference>
<dbReference type="CDD" id="cd05911">
    <property type="entry name" value="Firefly_Luc_like"/>
    <property type="match status" value="1"/>
</dbReference>
<evidence type="ECO:0000256" key="1">
    <source>
        <dbReference type="ARBA" id="ARBA00006432"/>
    </source>
</evidence>
<evidence type="ECO:0000259" key="5">
    <source>
        <dbReference type="Pfam" id="PF13193"/>
    </source>
</evidence>
<protein>
    <submittedName>
        <fullName evidence="6">Uncharacterized protein</fullName>
    </submittedName>
</protein>
<dbReference type="OrthoDB" id="10253115at2759"/>
<evidence type="ECO:0000313" key="6">
    <source>
        <dbReference type="EMBL" id="KAJ1969156.1"/>
    </source>
</evidence>
<dbReference type="AlphaFoldDB" id="A0A9W8E995"/>
<reference evidence="6" key="1">
    <citation type="submission" date="2022-07" db="EMBL/GenBank/DDBJ databases">
        <title>Phylogenomic reconstructions and comparative analyses of Kickxellomycotina fungi.</title>
        <authorList>
            <person name="Reynolds N.K."/>
            <person name="Stajich J.E."/>
            <person name="Barry K."/>
            <person name="Grigoriev I.V."/>
            <person name="Crous P."/>
            <person name="Smith M.E."/>
        </authorList>
    </citation>
    <scope>NUCLEOTIDE SEQUENCE</scope>
    <source>
        <strain evidence="6">RSA 1196</strain>
    </source>
</reference>
<feature type="region of interest" description="Disordered" evidence="3">
    <location>
        <begin position="534"/>
        <end position="562"/>
    </location>
</feature>
<keyword evidence="2" id="KW-0436">Ligase</keyword>
<accession>A0A9W8E995</accession>
<dbReference type="InterPro" id="IPR042099">
    <property type="entry name" value="ANL_N_sf"/>
</dbReference>
<dbReference type="Proteomes" id="UP001150925">
    <property type="component" value="Unassembled WGS sequence"/>
</dbReference>
<dbReference type="InterPro" id="IPR025110">
    <property type="entry name" value="AMP-bd_C"/>
</dbReference>
<feature type="domain" description="AMP-binding enzyme C-terminal" evidence="5">
    <location>
        <begin position="455"/>
        <end position="540"/>
    </location>
</feature>
<dbReference type="PROSITE" id="PS00455">
    <property type="entry name" value="AMP_BINDING"/>
    <property type="match status" value="1"/>
</dbReference>
<dbReference type="Gene3D" id="3.40.50.12780">
    <property type="entry name" value="N-terminal domain of ligase-like"/>
    <property type="match status" value="1"/>
</dbReference>
<sequence length="562" mass="61967">MVFHSQFNPVEVPNTDLVTLVFDAIDKVEYWKDINRPVSIDAETGKSITVGEFKQQVIEVAAGWQRKAGLKRGQVVAIISPNDIHYSTAIFGTLAAGGVVTPMNPAYTTSEVVHQLKDSGAQFAIVDPLLWDTLRPAFKQVGIPTSRVYTFPTANPSLSNPPRIPGSPSDLFTLRHPGPWQPVHFTAQELATTPAFLCYSSGTTGRSKGVITTHRNMVANVMQIHSYRQQGNEQAEGWIIAGVLPFYHIYGLNVLMHLPIIEGGSVVIVRKFDLLKFLSHIEKYRIDFAYLVPPIILGLTKHPAADKYDLSSLKGIISGAAPLPPALSEAVYKKLHFRVRQGFGMTETSAVSHLTSATSTDTEGVGVLLPLQEAKIIDEDGKELGVNQPGELCLRGPNITLGYLNNPEANRNAFLPDGFMRTGDVVYADENGTFYMYDRIKELIKYKGFQVAPAELEALLLSHPKVDDVVVVGAYDEEQVTEVPRAYVVLRGQRVPDDLKEYQATAKELSDFVNEKVASHKKLRGGVEFIKEVPKSPSGKTLRRIMREQARQSPTKPLAAKL</sequence>
<dbReference type="InterPro" id="IPR020845">
    <property type="entry name" value="AMP-binding_CS"/>
</dbReference>
<dbReference type="InterPro" id="IPR045851">
    <property type="entry name" value="AMP-bd_C_sf"/>
</dbReference>
<gene>
    <name evidence="6" type="ORF">IWQ62_000803</name>
</gene>
<dbReference type="PANTHER" id="PTHR24096:SF149">
    <property type="entry name" value="AMP-BINDING DOMAIN-CONTAINING PROTEIN-RELATED"/>
    <property type="match status" value="1"/>
</dbReference>
<keyword evidence="7" id="KW-1185">Reference proteome</keyword>
<dbReference type="EMBL" id="JANBPY010000088">
    <property type="protein sequence ID" value="KAJ1969156.1"/>
    <property type="molecule type" value="Genomic_DNA"/>
</dbReference>
<dbReference type="GO" id="GO:0016405">
    <property type="term" value="F:CoA-ligase activity"/>
    <property type="evidence" value="ECO:0007669"/>
    <property type="project" value="TreeGrafter"/>
</dbReference>
<dbReference type="SUPFAM" id="SSF56801">
    <property type="entry name" value="Acetyl-CoA synthetase-like"/>
    <property type="match status" value="1"/>
</dbReference>
<dbReference type="InterPro" id="IPR000873">
    <property type="entry name" value="AMP-dep_synth/lig_dom"/>
</dbReference>
<evidence type="ECO:0000256" key="3">
    <source>
        <dbReference type="SAM" id="MobiDB-lite"/>
    </source>
</evidence>
<feature type="domain" description="AMP-dependent synthetase/ligase" evidence="4">
    <location>
        <begin position="35"/>
        <end position="404"/>
    </location>
</feature>
<proteinExistence type="inferred from homology"/>
<dbReference type="Pfam" id="PF13193">
    <property type="entry name" value="AMP-binding_C"/>
    <property type="match status" value="1"/>
</dbReference>
<dbReference type="Pfam" id="PF00501">
    <property type="entry name" value="AMP-binding"/>
    <property type="match status" value="1"/>
</dbReference>
<dbReference type="Gene3D" id="3.30.300.30">
    <property type="match status" value="1"/>
</dbReference>
<name>A0A9W8E995_9FUNG</name>
<evidence type="ECO:0000256" key="2">
    <source>
        <dbReference type="ARBA" id="ARBA00022598"/>
    </source>
</evidence>
<dbReference type="FunFam" id="3.30.300.30:FF:000007">
    <property type="entry name" value="4-coumarate--CoA ligase 2"/>
    <property type="match status" value="1"/>
</dbReference>
<organism evidence="6 7">
    <name type="scientific">Dispira parvispora</name>
    <dbReference type="NCBI Taxonomy" id="1520584"/>
    <lineage>
        <taxon>Eukaryota</taxon>
        <taxon>Fungi</taxon>
        <taxon>Fungi incertae sedis</taxon>
        <taxon>Zoopagomycota</taxon>
        <taxon>Kickxellomycotina</taxon>
        <taxon>Dimargaritomycetes</taxon>
        <taxon>Dimargaritales</taxon>
        <taxon>Dimargaritaceae</taxon>
        <taxon>Dispira</taxon>
    </lineage>
</organism>
<comment type="similarity">
    <text evidence="1">Belongs to the ATP-dependent AMP-binding enzyme family.</text>
</comment>
<evidence type="ECO:0000259" key="4">
    <source>
        <dbReference type="Pfam" id="PF00501"/>
    </source>
</evidence>
<evidence type="ECO:0000313" key="7">
    <source>
        <dbReference type="Proteomes" id="UP001150925"/>
    </source>
</evidence>